<dbReference type="Proteomes" id="UP000595197">
    <property type="component" value="Chromosome"/>
</dbReference>
<protein>
    <submittedName>
        <fullName evidence="2">Endonuclease/exonuclease/phosphatase family protein</fullName>
    </submittedName>
</protein>
<dbReference type="EMBL" id="CP067420">
    <property type="protein sequence ID" value="QQP90134.1"/>
    <property type="molecule type" value="Genomic_DNA"/>
</dbReference>
<accession>A0ABX7B6X6</accession>
<dbReference type="Gene3D" id="3.60.10.10">
    <property type="entry name" value="Endonuclease/exonuclease/phosphatase"/>
    <property type="match status" value="1"/>
</dbReference>
<sequence length="313" mass="33982">MTPPDPETGPAGPETGNAGPLRRLMAWNILEGMFRPRADGAERRVPDESRRRAAVALVARLKPDILVLNEALYCEEASGQREDYAALFGFPHAASRLYDGSWGNAILSRHPIADTVSTTIHRAGANQDRGLLAVRLGLPEGEAWVATYHPHPQRRPRKRLEDYAGFLPLLPGPLLLAGDMNAVSPEDAPDAAALARGFERFRAPDVARREVERFVEAGRVLFRDVAPRFGLRDALKAAERGYTIPTPMLSTDVSSAMRIDFILVNGGIAVDKGWVVRGPEADVASDHYPVAADFRLALPGATGVSGASEEERP</sequence>
<evidence type="ECO:0000313" key="3">
    <source>
        <dbReference type="Proteomes" id="UP000595197"/>
    </source>
</evidence>
<dbReference type="InterPro" id="IPR005135">
    <property type="entry name" value="Endo/exonuclease/phosphatase"/>
</dbReference>
<dbReference type="RefSeq" id="WP_201077048.1">
    <property type="nucleotide sequence ID" value="NZ_CP067420.1"/>
</dbReference>
<reference evidence="2" key="1">
    <citation type="submission" date="2021-02" db="EMBL/GenBank/DDBJ databases">
        <title>Skermanella TT6 skin isolate.</title>
        <authorList>
            <person name="Lee K."/>
            <person name="Ganzorig M."/>
        </authorList>
    </citation>
    <scope>NUCLEOTIDE SEQUENCE</scope>
    <source>
        <strain evidence="2">TT6</strain>
    </source>
</reference>
<feature type="domain" description="Endonuclease/exonuclease/phosphatase" evidence="1">
    <location>
        <begin position="25"/>
        <end position="287"/>
    </location>
</feature>
<dbReference type="SUPFAM" id="SSF56219">
    <property type="entry name" value="DNase I-like"/>
    <property type="match status" value="1"/>
</dbReference>
<dbReference type="InterPro" id="IPR036691">
    <property type="entry name" value="Endo/exonu/phosph_ase_sf"/>
</dbReference>
<organism evidence="2 3">
    <name type="scientific">Skermanella cutis</name>
    <dbReference type="NCBI Taxonomy" id="2775420"/>
    <lineage>
        <taxon>Bacteria</taxon>
        <taxon>Pseudomonadati</taxon>
        <taxon>Pseudomonadota</taxon>
        <taxon>Alphaproteobacteria</taxon>
        <taxon>Rhodospirillales</taxon>
        <taxon>Azospirillaceae</taxon>
        <taxon>Skermanella</taxon>
    </lineage>
</organism>
<keyword evidence="2" id="KW-0378">Hydrolase</keyword>
<dbReference type="GO" id="GO:0004519">
    <property type="term" value="F:endonuclease activity"/>
    <property type="evidence" value="ECO:0007669"/>
    <property type="project" value="UniProtKB-KW"/>
</dbReference>
<keyword evidence="2" id="KW-0255">Endonuclease</keyword>
<name>A0ABX7B6X6_9PROT</name>
<evidence type="ECO:0000259" key="1">
    <source>
        <dbReference type="Pfam" id="PF03372"/>
    </source>
</evidence>
<dbReference type="Pfam" id="PF03372">
    <property type="entry name" value="Exo_endo_phos"/>
    <property type="match status" value="1"/>
</dbReference>
<keyword evidence="3" id="KW-1185">Reference proteome</keyword>
<evidence type="ECO:0000313" key="2">
    <source>
        <dbReference type="EMBL" id="QQP90134.1"/>
    </source>
</evidence>
<proteinExistence type="predicted"/>
<gene>
    <name evidence="2" type="ORF">IGS68_02360</name>
</gene>
<keyword evidence="2" id="KW-0540">Nuclease</keyword>